<reference evidence="2" key="1">
    <citation type="journal article" date="2019" name="Int. J. Syst. Evol. Microbiol.">
        <title>The Global Catalogue of Microorganisms (GCM) 10K type strain sequencing project: providing services to taxonomists for standard genome sequencing and annotation.</title>
        <authorList>
            <consortium name="The Broad Institute Genomics Platform"/>
            <consortium name="The Broad Institute Genome Sequencing Center for Infectious Disease"/>
            <person name="Wu L."/>
            <person name="Ma J."/>
        </authorList>
    </citation>
    <scope>NUCLEOTIDE SEQUENCE [LARGE SCALE GENOMIC DNA]</scope>
    <source>
        <strain evidence="2">NBRC 102030</strain>
    </source>
</reference>
<gene>
    <name evidence="1" type="ORF">GCM10025855_06160</name>
</gene>
<name>A0ABQ6IZ06_9GAMM</name>
<dbReference type="Proteomes" id="UP001157046">
    <property type="component" value="Unassembled WGS sequence"/>
</dbReference>
<keyword evidence="2" id="KW-1185">Reference proteome</keyword>
<organism evidence="1 2">
    <name type="scientific">Shewanella glacialipiscicola</name>
    <dbReference type="NCBI Taxonomy" id="614069"/>
    <lineage>
        <taxon>Bacteria</taxon>
        <taxon>Pseudomonadati</taxon>
        <taxon>Pseudomonadota</taxon>
        <taxon>Gammaproteobacteria</taxon>
        <taxon>Alteromonadales</taxon>
        <taxon>Shewanellaceae</taxon>
        <taxon>Shewanella</taxon>
    </lineage>
</organism>
<sequence length="69" mass="8027">MLTVFGLRIVDFTSIERFNLNHLFRPTVERQTVQLYGFIFFIKRARFGQTLAYGIDVSLRGDHVDCALC</sequence>
<accession>A0ABQ6IZ06</accession>
<proteinExistence type="predicted"/>
<evidence type="ECO:0000313" key="2">
    <source>
        <dbReference type="Proteomes" id="UP001157046"/>
    </source>
</evidence>
<dbReference type="EMBL" id="BSUY01000001">
    <property type="protein sequence ID" value="GMA81083.1"/>
    <property type="molecule type" value="Genomic_DNA"/>
</dbReference>
<comment type="caution">
    <text evidence="1">The sequence shown here is derived from an EMBL/GenBank/DDBJ whole genome shotgun (WGS) entry which is preliminary data.</text>
</comment>
<evidence type="ECO:0000313" key="1">
    <source>
        <dbReference type="EMBL" id="GMA81083.1"/>
    </source>
</evidence>
<protein>
    <submittedName>
        <fullName evidence="1">Uncharacterized protein</fullName>
    </submittedName>
</protein>